<accession>A0A8E1RUN9</accession>
<proteinExistence type="predicted"/>
<sequence>MPKNRSTEALTPKEMQRLALIHIHAYLSASQCKSRTDVLEALTQWQNVGADLADFVRHTRIIIIH</sequence>
<dbReference type="AlphaFoldDB" id="A0A8E1RUN9"/>
<organism evidence="1 2">
    <name type="scientific">Pantoea dispersa</name>
    <dbReference type="NCBI Taxonomy" id="59814"/>
    <lineage>
        <taxon>Bacteria</taxon>
        <taxon>Pseudomonadati</taxon>
        <taxon>Pseudomonadota</taxon>
        <taxon>Gammaproteobacteria</taxon>
        <taxon>Enterobacterales</taxon>
        <taxon>Erwiniaceae</taxon>
        <taxon>Pantoea</taxon>
    </lineage>
</organism>
<evidence type="ECO:0000313" key="1">
    <source>
        <dbReference type="EMBL" id="KTS65327.1"/>
    </source>
</evidence>
<name>A0A8E1RUN9_9GAMM</name>
<dbReference type="EMBL" id="LDSE01000044">
    <property type="protein sequence ID" value="KTS65327.1"/>
    <property type="molecule type" value="Genomic_DNA"/>
</dbReference>
<comment type="caution">
    <text evidence="1">The sequence shown here is derived from an EMBL/GenBank/DDBJ whole genome shotgun (WGS) entry which is preliminary data.</text>
</comment>
<dbReference type="Proteomes" id="UP000071979">
    <property type="component" value="Unassembled WGS sequence"/>
</dbReference>
<gene>
    <name evidence="1" type="ORF">SA3R_21105</name>
</gene>
<evidence type="ECO:0000313" key="2">
    <source>
        <dbReference type="Proteomes" id="UP000071979"/>
    </source>
</evidence>
<protein>
    <submittedName>
        <fullName evidence="1">Uncharacterized protein</fullName>
    </submittedName>
</protein>
<reference evidence="1 2" key="1">
    <citation type="journal article" date="2016" name="Front. Microbiol.">
        <title>Genomic Resource of Rice Seed Associated Bacteria.</title>
        <authorList>
            <person name="Midha S."/>
            <person name="Bansal K."/>
            <person name="Sharma S."/>
            <person name="Kumar N."/>
            <person name="Patil P.P."/>
            <person name="Chaudhry V."/>
            <person name="Patil P.B."/>
        </authorList>
    </citation>
    <scope>NUCLEOTIDE SEQUENCE [LARGE SCALE GENOMIC DNA]</scope>
    <source>
        <strain evidence="1 2">SA3</strain>
    </source>
</reference>